<evidence type="ECO:0000256" key="1">
    <source>
        <dbReference type="ARBA" id="ARBA00004123"/>
    </source>
</evidence>
<evidence type="ECO:0000256" key="7">
    <source>
        <dbReference type="ARBA" id="ARBA00022837"/>
    </source>
</evidence>
<evidence type="ECO:0000256" key="8">
    <source>
        <dbReference type="ARBA" id="ARBA00023121"/>
    </source>
</evidence>
<dbReference type="SMART" id="SM00239">
    <property type="entry name" value="C2"/>
    <property type="match status" value="1"/>
</dbReference>
<dbReference type="PANTHER" id="PTHR45933">
    <property type="entry name" value="PROTEIN C2-DOMAIN ABA-RELATED 4"/>
    <property type="match status" value="1"/>
</dbReference>
<evidence type="ECO:0000256" key="3">
    <source>
        <dbReference type="ARBA" id="ARBA00022468"/>
    </source>
</evidence>
<dbReference type="GO" id="GO:0005096">
    <property type="term" value="F:GTPase activator activity"/>
    <property type="evidence" value="ECO:0007669"/>
    <property type="project" value="UniProtKB-KW"/>
</dbReference>
<keyword evidence="8" id="KW-0446">Lipid-binding</keyword>
<dbReference type="GO" id="GO:0005634">
    <property type="term" value="C:nucleus"/>
    <property type="evidence" value="ECO:0007669"/>
    <property type="project" value="UniProtKB-SubCell"/>
</dbReference>
<dbReference type="PANTHER" id="PTHR45933:SF5">
    <property type="entry name" value="PROTEIN C2-DOMAIN ABA-RELATED 4"/>
    <property type="match status" value="1"/>
</dbReference>
<evidence type="ECO:0000256" key="4">
    <source>
        <dbReference type="ARBA" id="ARBA00022475"/>
    </source>
</evidence>
<comment type="subcellular location">
    <subcellularLocation>
        <location evidence="2">Cell membrane</location>
    </subcellularLocation>
    <subcellularLocation>
        <location evidence="1">Nucleus</location>
    </subcellularLocation>
</comment>
<keyword evidence="14" id="KW-1185">Reference proteome</keyword>
<evidence type="ECO:0000256" key="11">
    <source>
        <dbReference type="ARBA" id="ARBA00024037"/>
    </source>
</evidence>
<dbReference type="InterPro" id="IPR035892">
    <property type="entry name" value="C2_domain_sf"/>
</dbReference>
<dbReference type="SUPFAM" id="SSF49562">
    <property type="entry name" value="C2 domain (Calcium/lipid-binding domain, CaLB)"/>
    <property type="match status" value="1"/>
</dbReference>
<evidence type="ECO:0000313" key="13">
    <source>
        <dbReference type="EMBL" id="GMI76571.1"/>
    </source>
</evidence>
<dbReference type="GO" id="GO:0008289">
    <property type="term" value="F:lipid binding"/>
    <property type="evidence" value="ECO:0007669"/>
    <property type="project" value="UniProtKB-KW"/>
</dbReference>
<evidence type="ECO:0000256" key="6">
    <source>
        <dbReference type="ARBA" id="ARBA00022723"/>
    </source>
</evidence>
<dbReference type="InterPro" id="IPR044562">
    <property type="entry name" value="CAR1-11"/>
</dbReference>
<accession>A0A9W7HG01</accession>
<keyword evidence="7" id="KW-0106">Calcium</keyword>
<sequence length="170" mass="19550">MDNLMGLLRIHVNRGVNLAVRDARSSDPYVVVKMGKQRLKTRMKKRDVNPEWNDELTLSVTDPNIPITLTVYDHDTFTFDDKMGKAEFEVKSYIEALKKHTNLQEIPNETVLARLQPTSSNCLAEESLIYLKDGKILQDLVIRLENMECGEVEIQLEWIHFPGSKTFSSQ</sequence>
<proteinExistence type="inferred from homology"/>
<evidence type="ECO:0000256" key="5">
    <source>
        <dbReference type="ARBA" id="ARBA00022682"/>
    </source>
</evidence>
<evidence type="ECO:0000259" key="12">
    <source>
        <dbReference type="PROSITE" id="PS50004"/>
    </source>
</evidence>
<dbReference type="InterPro" id="IPR000008">
    <property type="entry name" value="C2_dom"/>
</dbReference>
<dbReference type="EMBL" id="BSYR01000012">
    <property type="protein sequence ID" value="GMI76571.1"/>
    <property type="molecule type" value="Genomic_DNA"/>
</dbReference>
<keyword evidence="3" id="KW-0343">GTPase activation</keyword>
<protein>
    <submittedName>
        <fullName evidence="13">Homolog of OsGAP1, C2-domain ABA-related, C2 domain, Arabidopsis thaliana C2 domain</fullName>
    </submittedName>
</protein>
<keyword evidence="6" id="KW-0479">Metal-binding</keyword>
<comment type="similarity">
    <text evidence="11">Belongs to the plant CAR protein family.</text>
</comment>
<dbReference type="Gene3D" id="2.60.40.150">
    <property type="entry name" value="C2 domain"/>
    <property type="match status" value="1"/>
</dbReference>
<dbReference type="PROSITE" id="PS50004">
    <property type="entry name" value="C2"/>
    <property type="match status" value="1"/>
</dbReference>
<evidence type="ECO:0000313" key="14">
    <source>
        <dbReference type="Proteomes" id="UP001165190"/>
    </source>
</evidence>
<evidence type="ECO:0000256" key="10">
    <source>
        <dbReference type="ARBA" id="ARBA00023242"/>
    </source>
</evidence>
<dbReference type="OrthoDB" id="952411at2759"/>
<dbReference type="GO" id="GO:0005886">
    <property type="term" value="C:plasma membrane"/>
    <property type="evidence" value="ECO:0007669"/>
    <property type="project" value="UniProtKB-SubCell"/>
</dbReference>
<feature type="domain" description="C2" evidence="12">
    <location>
        <begin position="1"/>
        <end position="104"/>
    </location>
</feature>
<reference evidence="13" key="1">
    <citation type="submission" date="2023-05" db="EMBL/GenBank/DDBJ databases">
        <title>Genome and transcriptome analyses reveal genes involved in the formation of fine ridges on petal epidermal cells in Hibiscus trionum.</title>
        <authorList>
            <person name="Koshimizu S."/>
            <person name="Masuda S."/>
            <person name="Ishii T."/>
            <person name="Shirasu K."/>
            <person name="Hoshino A."/>
            <person name="Arita M."/>
        </authorList>
    </citation>
    <scope>NUCLEOTIDE SEQUENCE</scope>
    <source>
        <strain evidence="13">Hamamatsu line</strain>
    </source>
</reference>
<keyword evidence="4" id="KW-1003">Cell membrane</keyword>
<keyword evidence="9" id="KW-0472">Membrane</keyword>
<dbReference type="Pfam" id="PF00168">
    <property type="entry name" value="C2"/>
    <property type="match status" value="1"/>
</dbReference>
<keyword evidence="5" id="KW-0938">Abscisic acid signaling pathway</keyword>
<dbReference type="AlphaFoldDB" id="A0A9W7HG01"/>
<dbReference type="GO" id="GO:0009738">
    <property type="term" value="P:abscisic acid-activated signaling pathway"/>
    <property type="evidence" value="ECO:0007669"/>
    <property type="project" value="UniProtKB-KW"/>
</dbReference>
<evidence type="ECO:0000256" key="9">
    <source>
        <dbReference type="ARBA" id="ARBA00023136"/>
    </source>
</evidence>
<gene>
    <name evidence="13" type="ORF">HRI_001326400</name>
</gene>
<dbReference type="Proteomes" id="UP001165190">
    <property type="component" value="Unassembled WGS sequence"/>
</dbReference>
<comment type="caution">
    <text evidence="13">The sequence shown here is derived from an EMBL/GenBank/DDBJ whole genome shotgun (WGS) entry which is preliminary data.</text>
</comment>
<keyword evidence="10" id="KW-0539">Nucleus</keyword>
<organism evidence="13 14">
    <name type="scientific">Hibiscus trionum</name>
    <name type="common">Flower of an hour</name>
    <dbReference type="NCBI Taxonomy" id="183268"/>
    <lineage>
        <taxon>Eukaryota</taxon>
        <taxon>Viridiplantae</taxon>
        <taxon>Streptophyta</taxon>
        <taxon>Embryophyta</taxon>
        <taxon>Tracheophyta</taxon>
        <taxon>Spermatophyta</taxon>
        <taxon>Magnoliopsida</taxon>
        <taxon>eudicotyledons</taxon>
        <taxon>Gunneridae</taxon>
        <taxon>Pentapetalae</taxon>
        <taxon>rosids</taxon>
        <taxon>malvids</taxon>
        <taxon>Malvales</taxon>
        <taxon>Malvaceae</taxon>
        <taxon>Malvoideae</taxon>
        <taxon>Hibiscus</taxon>
    </lineage>
</organism>
<dbReference type="GO" id="GO:0046872">
    <property type="term" value="F:metal ion binding"/>
    <property type="evidence" value="ECO:0007669"/>
    <property type="project" value="UniProtKB-KW"/>
</dbReference>
<name>A0A9W7HG01_HIBTR</name>
<evidence type="ECO:0000256" key="2">
    <source>
        <dbReference type="ARBA" id="ARBA00004236"/>
    </source>
</evidence>